<dbReference type="PANTHER" id="PTHR30035:SF3">
    <property type="entry name" value="INTERMEMBRANE PHOSPHOLIPID TRANSPORT SYSTEM LIPOPROTEIN MLAA"/>
    <property type="match status" value="1"/>
</dbReference>
<evidence type="ECO:0000256" key="1">
    <source>
        <dbReference type="ARBA" id="ARBA00022729"/>
    </source>
</evidence>
<dbReference type="GO" id="GO:0120010">
    <property type="term" value="P:intermembrane phospholipid transfer"/>
    <property type="evidence" value="ECO:0007669"/>
    <property type="project" value="TreeGrafter"/>
</dbReference>
<feature type="compositionally biased region" description="Polar residues" evidence="2">
    <location>
        <begin position="329"/>
        <end position="339"/>
    </location>
</feature>
<reference evidence="3" key="1">
    <citation type="submission" date="2015-10" db="EMBL/GenBank/DDBJ databases">
        <authorList>
            <person name="Gilbert D.G."/>
        </authorList>
    </citation>
    <scope>NUCLEOTIDE SEQUENCE</scope>
</reference>
<dbReference type="EMBL" id="CZQE01000357">
    <property type="protein sequence ID" value="CUS46314.1"/>
    <property type="molecule type" value="Genomic_DNA"/>
</dbReference>
<proteinExistence type="predicted"/>
<accession>A0A160TQK9</accession>
<feature type="compositionally biased region" description="Low complexity" evidence="2">
    <location>
        <begin position="301"/>
        <end position="317"/>
    </location>
</feature>
<dbReference type="PANTHER" id="PTHR30035">
    <property type="entry name" value="LIPOPROTEIN VACJ-RELATED"/>
    <property type="match status" value="1"/>
</dbReference>
<dbReference type="InterPro" id="IPR007428">
    <property type="entry name" value="MlaA"/>
</dbReference>
<dbReference type="GO" id="GO:0016020">
    <property type="term" value="C:membrane"/>
    <property type="evidence" value="ECO:0007669"/>
    <property type="project" value="InterPro"/>
</dbReference>
<dbReference type="AlphaFoldDB" id="A0A160TQK9"/>
<feature type="region of interest" description="Disordered" evidence="2">
    <location>
        <begin position="291"/>
        <end position="346"/>
    </location>
</feature>
<name>A0A160TQK9_9ZZZZ</name>
<sequence>MSIPAFTTALLLANASAGMGDTQPAMPAMVQLAPVQSGQEVAQPTVPPVAAEPTPGVQPPPAEPLAVVSESAADQNDIIVTARPRSTPGDPLGAVNAQSFEVTQSVDKAFVGPVALAYKKNIPGPIRSGLRNFLGNLREPVVFLNFLVQLKPGKAGETLGRFAVNSTIGGAGLFDVAKKRPFNLPRRPNGFADTLGYYGVKPGPFLFLPLIGPTTLRDLVGGGVDSLVLPMSFGTPFNKLYFSVPRGVISAIDYRAEFDEKLNELRENSGDPYTAARTFYLQRRQAEIDGLRGKHRKNAVPAPELTNPTLNPLGPTPQTAAPEHRESEGSTSPRTSPTETAPAPRE</sequence>
<organism evidence="3">
    <name type="scientific">hydrothermal vent metagenome</name>
    <dbReference type="NCBI Taxonomy" id="652676"/>
    <lineage>
        <taxon>unclassified sequences</taxon>
        <taxon>metagenomes</taxon>
        <taxon>ecological metagenomes</taxon>
    </lineage>
</organism>
<dbReference type="Pfam" id="PF04333">
    <property type="entry name" value="MlaA"/>
    <property type="match status" value="1"/>
</dbReference>
<keyword evidence="1" id="KW-0732">Signal</keyword>
<evidence type="ECO:0000313" key="3">
    <source>
        <dbReference type="EMBL" id="CUS46314.1"/>
    </source>
</evidence>
<dbReference type="PRINTS" id="PR01805">
    <property type="entry name" value="VACJLIPOPROT"/>
</dbReference>
<evidence type="ECO:0000256" key="2">
    <source>
        <dbReference type="SAM" id="MobiDB-lite"/>
    </source>
</evidence>
<gene>
    <name evidence="3" type="ORF">MGWOODY_Smn369</name>
</gene>
<keyword evidence="3" id="KW-0449">Lipoprotein</keyword>
<protein>
    <submittedName>
        <fullName evidence="3">VacJ-like lipoprotein</fullName>
    </submittedName>
</protein>